<comment type="subcellular location">
    <subcellularLocation>
        <location evidence="1 11">Cytoplasm</location>
    </subcellularLocation>
</comment>
<dbReference type="PANTHER" id="PTHR30075">
    <property type="entry name" value="GLYCYL-TRNA SYNTHETASE"/>
    <property type="match status" value="1"/>
</dbReference>
<sequence>MSTRDFLVELGTEELPPKALRKLSDAFSNGITSRLEQAGLKFGETKSFAAPRRLALLIKGLETSQPDKNSERRGPAVQAAYDKDGNPSKAAEGFARSCGVEFSALEKLETDKGAWLVYRSVEQGKPTAELLPGIVSASLDELPIPKRMRWGASRSEFVRPVQWLVMLLGDDVVDCEVMGLKAGRETRGHRFHNNTSLTIAQPADYQSVLADTGFVVADYDTRKQTIREQVKATAEKLGGVAVIDADLLEEVASLNEWPSALAGRFDEAFLEVPSEALISSMKEHQKYFHMVDGEGKLMPYFITITNIQSKDPSQVISGNEKVIRPRLADARFFFETDKKITLEQRREKLKPVVFQKDLGSVFNKTDRIARLASFIAEQEGGNKDNAKRAGELCKSDLASEMVMEFPELQGIMGMYYARHDGEQEEVAVALDEQYMPRFSGDQLPSTLTGCAVAIADKLDTIVGIFGIKQPPSGSKDPFALRRATLGVLRIIVEKKLKLDLRSLIAVAIEGYKAQGVELPAGEELNDTVLEFMLERFRAWYQDAKIPVEVFLSVRALKPSRPFDFDQRVQAISSFMALPEAAALAAANKRVSNIMAKAGDVVIPDAVDTALLQEDAEKALHSVLSACISEVEPMLAESNYSAAMSRLAALKEPVDTFFDKVMVNADDEQVRLNRYALLKQLRNLFLHVADISLLQA</sequence>
<keyword evidence="6 11" id="KW-0547">Nucleotide-binding</keyword>
<dbReference type="OrthoDB" id="9775440at2"/>
<keyword evidence="8 11" id="KW-0648">Protein biosynthesis</keyword>
<dbReference type="InterPro" id="IPR006194">
    <property type="entry name" value="Gly-tRNA-synth_heterodimer"/>
</dbReference>
<keyword evidence="4 11" id="KW-0963">Cytoplasm</keyword>
<evidence type="ECO:0000256" key="11">
    <source>
        <dbReference type="HAMAP-Rule" id="MF_00255"/>
    </source>
</evidence>
<evidence type="ECO:0000313" key="15">
    <source>
        <dbReference type="Proteomes" id="UP000196573"/>
    </source>
</evidence>
<dbReference type="SUPFAM" id="SSF109604">
    <property type="entry name" value="HD-domain/PDEase-like"/>
    <property type="match status" value="1"/>
</dbReference>
<dbReference type="InterPro" id="IPR008909">
    <property type="entry name" value="DALR_anticod-bd"/>
</dbReference>
<keyword evidence="15" id="KW-1185">Reference proteome</keyword>
<reference evidence="14 15" key="1">
    <citation type="submission" date="2017-03" db="EMBL/GenBank/DDBJ databases">
        <authorList>
            <person name="Afonso C.L."/>
            <person name="Miller P.J."/>
            <person name="Scott M.A."/>
            <person name="Spackman E."/>
            <person name="Goraichik I."/>
            <person name="Dimitrov K.M."/>
            <person name="Suarez D.L."/>
            <person name="Swayne D.E."/>
        </authorList>
    </citation>
    <scope>NUCLEOTIDE SEQUENCE [LARGE SCALE GENOMIC DNA]</scope>
    <source>
        <strain evidence="14">SB41UT1</strain>
    </source>
</reference>
<dbReference type="Pfam" id="PF02092">
    <property type="entry name" value="tRNA_synt_2f"/>
    <property type="match status" value="1"/>
</dbReference>
<evidence type="ECO:0000256" key="8">
    <source>
        <dbReference type="ARBA" id="ARBA00022917"/>
    </source>
</evidence>
<dbReference type="PROSITE" id="PS50861">
    <property type="entry name" value="AA_TRNA_LIGASE_II_GLYAB"/>
    <property type="match status" value="1"/>
</dbReference>
<dbReference type="GO" id="GO:0006420">
    <property type="term" value="P:arginyl-tRNA aminoacylation"/>
    <property type="evidence" value="ECO:0007669"/>
    <property type="project" value="InterPro"/>
</dbReference>
<evidence type="ECO:0000256" key="7">
    <source>
        <dbReference type="ARBA" id="ARBA00022840"/>
    </source>
</evidence>
<evidence type="ECO:0000256" key="10">
    <source>
        <dbReference type="ARBA" id="ARBA00047937"/>
    </source>
</evidence>
<evidence type="ECO:0000256" key="3">
    <source>
        <dbReference type="ARBA" id="ARBA00011209"/>
    </source>
</evidence>
<dbReference type="GO" id="GO:0006426">
    <property type="term" value="P:glycyl-tRNA aminoacylation"/>
    <property type="evidence" value="ECO:0007669"/>
    <property type="project" value="UniProtKB-UniRule"/>
</dbReference>
<organism evidence="14 15">
    <name type="scientific">Parendozoicomonas haliclonae</name>
    <dbReference type="NCBI Taxonomy" id="1960125"/>
    <lineage>
        <taxon>Bacteria</taxon>
        <taxon>Pseudomonadati</taxon>
        <taxon>Pseudomonadota</taxon>
        <taxon>Gammaproteobacteria</taxon>
        <taxon>Oceanospirillales</taxon>
        <taxon>Endozoicomonadaceae</taxon>
        <taxon>Parendozoicomonas</taxon>
    </lineage>
</organism>
<proteinExistence type="inferred from homology"/>
<dbReference type="InterPro" id="IPR015944">
    <property type="entry name" value="Gly-tRNA-synth_bsu"/>
</dbReference>
<comment type="catalytic activity">
    <reaction evidence="10 11">
        <text>tRNA(Gly) + glycine + ATP = glycyl-tRNA(Gly) + AMP + diphosphate</text>
        <dbReference type="Rhea" id="RHEA:16013"/>
        <dbReference type="Rhea" id="RHEA-COMP:9664"/>
        <dbReference type="Rhea" id="RHEA-COMP:9683"/>
        <dbReference type="ChEBI" id="CHEBI:30616"/>
        <dbReference type="ChEBI" id="CHEBI:33019"/>
        <dbReference type="ChEBI" id="CHEBI:57305"/>
        <dbReference type="ChEBI" id="CHEBI:78442"/>
        <dbReference type="ChEBI" id="CHEBI:78522"/>
        <dbReference type="ChEBI" id="CHEBI:456215"/>
        <dbReference type="EC" id="6.1.1.14"/>
    </reaction>
</comment>
<dbReference type="Pfam" id="PF05746">
    <property type="entry name" value="DALR_1"/>
    <property type="match status" value="1"/>
</dbReference>
<comment type="subunit">
    <text evidence="3 11">Tetramer of two alpha and two beta subunits.</text>
</comment>
<protein>
    <recommendedName>
        <fullName evidence="11">Glycine--tRNA ligase beta subunit</fullName>
        <ecNumber evidence="11">6.1.1.14</ecNumber>
    </recommendedName>
    <alternativeName>
        <fullName evidence="11">Glycyl-tRNA synthetase beta subunit</fullName>
        <shortName evidence="11">GlyRS</shortName>
    </alternativeName>
</protein>
<dbReference type="EC" id="6.1.1.14" evidence="11"/>
<evidence type="ECO:0000256" key="5">
    <source>
        <dbReference type="ARBA" id="ARBA00022598"/>
    </source>
</evidence>
<dbReference type="GO" id="GO:0005829">
    <property type="term" value="C:cytosol"/>
    <property type="evidence" value="ECO:0007669"/>
    <property type="project" value="TreeGrafter"/>
</dbReference>
<dbReference type="HAMAP" id="MF_00255">
    <property type="entry name" value="Gly_tRNA_synth_beta"/>
    <property type="match status" value="1"/>
</dbReference>
<gene>
    <name evidence="11 14" type="primary">glyS</name>
    <name evidence="14" type="ORF">EHSB41UT_02174</name>
</gene>
<feature type="domain" description="DALR anticodon binding" evidence="13">
    <location>
        <begin position="585"/>
        <end position="684"/>
    </location>
</feature>
<feature type="region of interest" description="Disordered" evidence="12">
    <location>
        <begin position="64"/>
        <end position="88"/>
    </location>
</feature>
<name>A0A1X7AJB2_9GAMM</name>
<dbReference type="RefSeq" id="WP_087109692.1">
    <property type="nucleotide sequence ID" value="NZ_CBCSCN010000002.1"/>
</dbReference>
<dbReference type="PANTHER" id="PTHR30075:SF2">
    <property type="entry name" value="GLYCINE--TRNA LIGASE, CHLOROPLASTIC_MITOCHONDRIAL 2"/>
    <property type="match status" value="1"/>
</dbReference>
<dbReference type="AlphaFoldDB" id="A0A1X7AJB2"/>
<dbReference type="EMBL" id="FWPT01000004">
    <property type="protein sequence ID" value="SMA46443.1"/>
    <property type="molecule type" value="Genomic_DNA"/>
</dbReference>
<evidence type="ECO:0000256" key="2">
    <source>
        <dbReference type="ARBA" id="ARBA00008226"/>
    </source>
</evidence>
<keyword evidence="9 11" id="KW-0030">Aminoacyl-tRNA synthetase</keyword>
<dbReference type="GO" id="GO:0005524">
    <property type="term" value="F:ATP binding"/>
    <property type="evidence" value="ECO:0007669"/>
    <property type="project" value="UniProtKB-UniRule"/>
</dbReference>
<dbReference type="PRINTS" id="PR01045">
    <property type="entry name" value="TRNASYNTHGB"/>
</dbReference>
<dbReference type="GO" id="GO:0004814">
    <property type="term" value="F:arginine-tRNA ligase activity"/>
    <property type="evidence" value="ECO:0007669"/>
    <property type="project" value="InterPro"/>
</dbReference>
<evidence type="ECO:0000256" key="4">
    <source>
        <dbReference type="ARBA" id="ARBA00022490"/>
    </source>
</evidence>
<accession>A0A1X7AJB2</accession>
<evidence type="ECO:0000256" key="1">
    <source>
        <dbReference type="ARBA" id="ARBA00004496"/>
    </source>
</evidence>
<evidence type="ECO:0000256" key="9">
    <source>
        <dbReference type="ARBA" id="ARBA00023146"/>
    </source>
</evidence>
<evidence type="ECO:0000256" key="6">
    <source>
        <dbReference type="ARBA" id="ARBA00022741"/>
    </source>
</evidence>
<keyword evidence="7 11" id="KW-0067">ATP-binding</keyword>
<evidence type="ECO:0000259" key="13">
    <source>
        <dbReference type="Pfam" id="PF05746"/>
    </source>
</evidence>
<dbReference type="GO" id="GO:0004820">
    <property type="term" value="F:glycine-tRNA ligase activity"/>
    <property type="evidence" value="ECO:0007669"/>
    <property type="project" value="UniProtKB-UniRule"/>
</dbReference>
<evidence type="ECO:0000313" key="14">
    <source>
        <dbReference type="EMBL" id="SMA46443.1"/>
    </source>
</evidence>
<dbReference type="Proteomes" id="UP000196573">
    <property type="component" value="Unassembled WGS sequence"/>
</dbReference>
<comment type="similarity">
    <text evidence="2 11">Belongs to the class-II aminoacyl-tRNA synthetase family.</text>
</comment>
<evidence type="ECO:0000256" key="12">
    <source>
        <dbReference type="SAM" id="MobiDB-lite"/>
    </source>
</evidence>
<keyword evidence="5 11" id="KW-0436">Ligase</keyword>
<dbReference type="NCBIfam" id="TIGR00211">
    <property type="entry name" value="glyS"/>
    <property type="match status" value="1"/>
</dbReference>